<reference evidence="15 16" key="1">
    <citation type="journal article" date="2019" name="Genome Biol. Evol.">
        <title>Day and night: Metabolic profiles and evolutionary relationships of six axenic non-marine cyanobacteria.</title>
        <authorList>
            <person name="Will S.E."/>
            <person name="Henke P."/>
            <person name="Boedeker C."/>
            <person name="Huang S."/>
            <person name="Brinkmann H."/>
            <person name="Rohde M."/>
            <person name="Jarek M."/>
            <person name="Friedl T."/>
            <person name="Seufert S."/>
            <person name="Schumacher M."/>
            <person name="Overmann J."/>
            <person name="Neumann-Schaal M."/>
            <person name="Petersen J."/>
        </authorList>
    </citation>
    <scope>NUCLEOTIDE SEQUENCE [LARGE SCALE GENOMIC DNA]</scope>
    <source>
        <strain evidence="15 16">SAG 1403-4b</strain>
    </source>
</reference>
<feature type="modified residue" description="4-aspartylphosphate" evidence="9">
    <location>
        <position position="634"/>
    </location>
</feature>
<dbReference type="CDD" id="cd00082">
    <property type="entry name" value="HisKA"/>
    <property type="match status" value="1"/>
</dbReference>
<evidence type="ECO:0000313" key="16">
    <source>
        <dbReference type="Proteomes" id="UP000276103"/>
    </source>
</evidence>
<dbReference type="SUPFAM" id="SSF55874">
    <property type="entry name" value="ATPase domain of HSP90 chaperone/DNA topoisomerase II/histidine kinase"/>
    <property type="match status" value="1"/>
</dbReference>
<dbReference type="PROSITE" id="PS50112">
    <property type="entry name" value="PAS"/>
    <property type="match status" value="2"/>
</dbReference>
<evidence type="ECO:0000256" key="9">
    <source>
        <dbReference type="PROSITE-ProRule" id="PRU00169"/>
    </source>
</evidence>
<dbReference type="SMART" id="SM00387">
    <property type="entry name" value="HATPase_c"/>
    <property type="match status" value="1"/>
</dbReference>
<sequence>MTQQNLEQLMAIAQTRLDNLLKRANQPEEQRRSQDSHAVLLSEAIAEISISLEELNVLVEELQQQNEELIATRQQVDTERQRYLDLFNFAPDGYLVTDVDGVIQEANYVAAQLLNVRHSYLIGKPLTVFVHPQERQNFRKLKLQLQQEGQIRISELHIFHNEGSTDFPAEVTAAIECDRTGKVTSLRWLLRDISDRKQVERKIREQAALIDVATDAIFVCDLENQILFWSQGAERLYGWTTEESLSKTTHQLFYKESLLPLEAGLKATIEQGYWQGELEQITKTGREIIVASRLTLVRDESGKPQSILAVNTDITEKKQIEQQFYRSQRLESIGTLASGIAHDLNNVFAPILMIAQLLPSIFKNTDRRNQELFKTIETSAERGAGLVKQILTFAQGTAGKRILLNPGYLLTELLKVISQTFPKSIELRIDIPINTLWMVQANPTQLDQVFMNLVVNARDAMPNGGTLTITAENRIIDKIFAQMHLEAKTGGYIVVTISDTGTGIPPEFLERIFDPFFTTKKIGIGTGLGLSTVLGIIKNHDGFVQVSSQVGKGTKFQVFLPTIEGTVSDVTIDQELAQGNGELILIVDGEDLVKQTTQEILEDYNYKTLVANDDIEAITLYAEHKQKISAVLLDMLMPNMDGFTAIRILRTLNPKVKIIASSGLSANEQKAIAEGAKKFLLKPYTTTDLLTTLSYVIGIRD</sequence>
<accession>A0A433UPI1</accession>
<proteinExistence type="predicted"/>
<dbReference type="PROSITE" id="PS50110">
    <property type="entry name" value="RESPONSE_REGULATORY"/>
    <property type="match status" value="1"/>
</dbReference>
<name>A0A433UPI1_ANAVA</name>
<organism evidence="15 16">
    <name type="scientific">Trichormus variabilis SAG 1403-4b</name>
    <dbReference type="NCBI Taxonomy" id="447716"/>
    <lineage>
        <taxon>Bacteria</taxon>
        <taxon>Bacillati</taxon>
        <taxon>Cyanobacteriota</taxon>
        <taxon>Cyanophyceae</taxon>
        <taxon>Nostocales</taxon>
        <taxon>Nostocaceae</taxon>
        <taxon>Trichormus</taxon>
    </lineage>
</organism>
<comment type="caution">
    <text evidence="15">The sequence shown here is derived from an EMBL/GenBank/DDBJ whole genome shotgun (WGS) entry which is preliminary data.</text>
</comment>
<dbReference type="SUPFAM" id="SSF52172">
    <property type="entry name" value="CheY-like"/>
    <property type="match status" value="1"/>
</dbReference>
<dbReference type="PANTHER" id="PTHR43065:SF46">
    <property type="entry name" value="C4-DICARBOXYLATE TRANSPORT SENSOR PROTEIN DCTB"/>
    <property type="match status" value="1"/>
</dbReference>
<evidence type="ECO:0000256" key="1">
    <source>
        <dbReference type="ARBA" id="ARBA00000085"/>
    </source>
</evidence>
<feature type="domain" description="PAC" evidence="14">
    <location>
        <begin position="274"/>
        <end position="326"/>
    </location>
</feature>
<dbReference type="GO" id="GO:0005524">
    <property type="term" value="F:ATP binding"/>
    <property type="evidence" value="ECO:0007669"/>
    <property type="project" value="UniProtKB-KW"/>
</dbReference>
<dbReference type="Proteomes" id="UP000276103">
    <property type="component" value="Unassembled WGS sequence"/>
</dbReference>
<gene>
    <name evidence="15" type="ORF">DSM107003_29050</name>
</gene>
<dbReference type="SMART" id="SM00091">
    <property type="entry name" value="PAS"/>
    <property type="match status" value="2"/>
</dbReference>
<evidence type="ECO:0000256" key="10">
    <source>
        <dbReference type="SAM" id="Coils"/>
    </source>
</evidence>
<dbReference type="PROSITE" id="PS50113">
    <property type="entry name" value="PAC"/>
    <property type="match status" value="2"/>
</dbReference>
<dbReference type="AlphaFoldDB" id="A0A433UPI1"/>
<feature type="domain" description="PAS" evidence="13">
    <location>
        <begin position="202"/>
        <end position="272"/>
    </location>
</feature>
<dbReference type="EMBL" id="RSCM01000009">
    <property type="protein sequence ID" value="RUS95729.1"/>
    <property type="molecule type" value="Genomic_DNA"/>
</dbReference>
<dbReference type="InterPro" id="IPR005467">
    <property type="entry name" value="His_kinase_dom"/>
</dbReference>
<keyword evidence="4" id="KW-0808">Transferase</keyword>
<evidence type="ECO:0000256" key="7">
    <source>
        <dbReference type="ARBA" id="ARBA00022840"/>
    </source>
</evidence>
<dbReference type="OrthoDB" id="9788063at2"/>
<dbReference type="GO" id="GO:0000155">
    <property type="term" value="F:phosphorelay sensor kinase activity"/>
    <property type="evidence" value="ECO:0007669"/>
    <property type="project" value="InterPro"/>
</dbReference>
<dbReference type="InterPro" id="IPR001610">
    <property type="entry name" value="PAC"/>
</dbReference>
<feature type="domain" description="PAC" evidence="14">
    <location>
        <begin position="152"/>
        <end position="205"/>
    </location>
</feature>
<evidence type="ECO:0000313" key="15">
    <source>
        <dbReference type="EMBL" id="RUS95729.1"/>
    </source>
</evidence>
<dbReference type="NCBIfam" id="TIGR00229">
    <property type="entry name" value="sensory_box"/>
    <property type="match status" value="2"/>
</dbReference>
<dbReference type="InterPro" id="IPR001789">
    <property type="entry name" value="Sig_transdc_resp-reg_receiver"/>
</dbReference>
<dbReference type="InterPro" id="IPR004358">
    <property type="entry name" value="Sig_transdc_His_kin-like_C"/>
</dbReference>
<evidence type="ECO:0000259" key="11">
    <source>
        <dbReference type="PROSITE" id="PS50109"/>
    </source>
</evidence>
<keyword evidence="7" id="KW-0067">ATP-binding</keyword>
<dbReference type="CDD" id="cd00130">
    <property type="entry name" value="PAS"/>
    <property type="match status" value="2"/>
</dbReference>
<dbReference type="InterPro" id="IPR011006">
    <property type="entry name" value="CheY-like_superfamily"/>
</dbReference>
<evidence type="ECO:0000256" key="2">
    <source>
        <dbReference type="ARBA" id="ARBA00012438"/>
    </source>
</evidence>
<feature type="domain" description="PAS" evidence="13">
    <location>
        <begin position="79"/>
        <end position="150"/>
    </location>
</feature>
<dbReference type="InterPro" id="IPR003661">
    <property type="entry name" value="HisK_dim/P_dom"/>
</dbReference>
<evidence type="ECO:0000256" key="8">
    <source>
        <dbReference type="ARBA" id="ARBA00023012"/>
    </source>
</evidence>
<keyword evidence="8" id="KW-0902">Two-component regulatory system</keyword>
<keyword evidence="6" id="KW-0418">Kinase</keyword>
<keyword evidence="3 9" id="KW-0597">Phosphoprotein</keyword>
<evidence type="ECO:0000259" key="13">
    <source>
        <dbReference type="PROSITE" id="PS50112"/>
    </source>
</evidence>
<dbReference type="Gene3D" id="3.40.50.2300">
    <property type="match status" value="1"/>
</dbReference>
<evidence type="ECO:0000256" key="3">
    <source>
        <dbReference type="ARBA" id="ARBA00022553"/>
    </source>
</evidence>
<dbReference type="PANTHER" id="PTHR43065">
    <property type="entry name" value="SENSOR HISTIDINE KINASE"/>
    <property type="match status" value="1"/>
</dbReference>
<dbReference type="PRINTS" id="PR00344">
    <property type="entry name" value="BCTRLSENSOR"/>
</dbReference>
<evidence type="ECO:0000259" key="12">
    <source>
        <dbReference type="PROSITE" id="PS50110"/>
    </source>
</evidence>
<dbReference type="SUPFAM" id="SSF47384">
    <property type="entry name" value="Homodimeric domain of signal transducing histidine kinase"/>
    <property type="match status" value="1"/>
</dbReference>
<dbReference type="Pfam" id="PF00072">
    <property type="entry name" value="Response_reg"/>
    <property type="match status" value="1"/>
</dbReference>
<evidence type="ECO:0000256" key="5">
    <source>
        <dbReference type="ARBA" id="ARBA00022741"/>
    </source>
</evidence>
<dbReference type="Pfam" id="PF00512">
    <property type="entry name" value="HisKA"/>
    <property type="match status" value="1"/>
</dbReference>
<dbReference type="Pfam" id="PF13426">
    <property type="entry name" value="PAS_9"/>
    <property type="match status" value="1"/>
</dbReference>
<dbReference type="InterPro" id="IPR013656">
    <property type="entry name" value="PAS_4"/>
</dbReference>
<feature type="domain" description="Histidine kinase" evidence="11">
    <location>
        <begin position="339"/>
        <end position="564"/>
    </location>
</feature>
<dbReference type="RefSeq" id="WP_127054813.1">
    <property type="nucleotide sequence ID" value="NZ_RSCM01000009.1"/>
</dbReference>
<dbReference type="CDD" id="cd00156">
    <property type="entry name" value="REC"/>
    <property type="match status" value="1"/>
</dbReference>
<evidence type="ECO:0000256" key="6">
    <source>
        <dbReference type="ARBA" id="ARBA00022777"/>
    </source>
</evidence>
<dbReference type="SUPFAM" id="SSF55785">
    <property type="entry name" value="PYP-like sensor domain (PAS domain)"/>
    <property type="match status" value="2"/>
</dbReference>
<dbReference type="InterPro" id="IPR036097">
    <property type="entry name" value="HisK_dim/P_sf"/>
</dbReference>
<dbReference type="PROSITE" id="PS50109">
    <property type="entry name" value="HIS_KIN"/>
    <property type="match status" value="1"/>
</dbReference>
<feature type="domain" description="Response regulatory" evidence="12">
    <location>
        <begin position="583"/>
        <end position="697"/>
    </location>
</feature>
<dbReference type="InterPro" id="IPR000014">
    <property type="entry name" value="PAS"/>
</dbReference>
<comment type="catalytic activity">
    <reaction evidence="1">
        <text>ATP + protein L-histidine = ADP + protein N-phospho-L-histidine.</text>
        <dbReference type="EC" id="2.7.13.3"/>
    </reaction>
</comment>
<dbReference type="InterPro" id="IPR003594">
    <property type="entry name" value="HATPase_dom"/>
</dbReference>
<evidence type="ECO:0000256" key="4">
    <source>
        <dbReference type="ARBA" id="ARBA00022679"/>
    </source>
</evidence>
<dbReference type="EC" id="2.7.13.3" evidence="2"/>
<keyword evidence="16" id="KW-1185">Reference proteome</keyword>
<dbReference type="InterPro" id="IPR035965">
    <property type="entry name" value="PAS-like_dom_sf"/>
</dbReference>
<dbReference type="InterPro" id="IPR000700">
    <property type="entry name" value="PAS-assoc_C"/>
</dbReference>
<dbReference type="SMART" id="SM00448">
    <property type="entry name" value="REC"/>
    <property type="match status" value="1"/>
</dbReference>
<dbReference type="Pfam" id="PF02518">
    <property type="entry name" value="HATPase_c"/>
    <property type="match status" value="1"/>
</dbReference>
<dbReference type="Gene3D" id="1.10.287.130">
    <property type="match status" value="1"/>
</dbReference>
<dbReference type="Gene3D" id="3.30.565.10">
    <property type="entry name" value="Histidine kinase-like ATPase, C-terminal domain"/>
    <property type="match status" value="1"/>
</dbReference>
<keyword evidence="10" id="KW-0175">Coiled coil</keyword>
<dbReference type="Gene3D" id="3.30.450.20">
    <property type="entry name" value="PAS domain"/>
    <property type="match status" value="2"/>
</dbReference>
<dbReference type="InterPro" id="IPR036890">
    <property type="entry name" value="HATPase_C_sf"/>
</dbReference>
<keyword evidence="5" id="KW-0547">Nucleotide-binding</keyword>
<evidence type="ECO:0000259" key="14">
    <source>
        <dbReference type="PROSITE" id="PS50113"/>
    </source>
</evidence>
<protein>
    <recommendedName>
        <fullName evidence="2">histidine kinase</fullName>
        <ecNumber evidence="2">2.7.13.3</ecNumber>
    </recommendedName>
</protein>
<dbReference type="SMART" id="SM00086">
    <property type="entry name" value="PAC"/>
    <property type="match status" value="2"/>
</dbReference>
<feature type="coiled-coil region" evidence="10">
    <location>
        <begin position="3"/>
        <end position="82"/>
    </location>
</feature>
<dbReference type="Pfam" id="PF08448">
    <property type="entry name" value="PAS_4"/>
    <property type="match status" value="1"/>
</dbReference>
<dbReference type="SMART" id="SM00388">
    <property type="entry name" value="HisKA"/>
    <property type="match status" value="1"/>
</dbReference>